<organism evidence="2 3">
    <name type="scientific">Nephila pilipes</name>
    <name type="common">Giant wood spider</name>
    <name type="synonym">Nephila maculata</name>
    <dbReference type="NCBI Taxonomy" id="299642"/>
    <lineage>
        <taxon>Eukaryota</taxon>
        <taxon>Metazoa</taxon>
        <taxon>Ecdysozoa</taxon>
        <taxon>Arthropoda</taxon>
        <taxon>Chelicerata</taxon>
        <taxon>Arachnida</taxon>
        <taxon>Araneae</taxon>
        <taxon>Araneomorphae</taxon>
        <taxon>Entelegynae</taxon>
        <taxon>Araneoidea</taxon>
        <taxon>Nephilidae</taxon>
        <taxon>Nephila</taxon>
    </lineage>
</organism>
<evidence type="ECO:0000313" key="2">
    <source>
        <dbReference type="EMBL" id="GFS45174.1"/>
    </source>
</evidence>
<accession>A0A8X6IGL0</accession>
<sequence>MISKLIAFYPPIQPLIHTIFGSKKATGESYQQTERLEKQHQQNIPSPHRNPHYPIIDPGTHKSEGYFHQKHSPGTLCFSNHSLEVIRSLLMNTGKFLDLVSLHDGK</sequence>
<feature type="region of interest" description="Disordered" evidence="1">
    <location>
        <begin position="26"/>
        <end position="66"/>
    </location>
</feature>
<evidence type="ECO:0000256" key="1">
    <source>
        <dbReference type="SAM" id="MobiDB-lite"/>
    </source>
</evidence>
<keyword evidence="3" id="KW-1185">Reference proteome</keyword>
<dbReference type="EMBL" id="BMAW01044521">
    <property type="protein sequence ID" value="GFS45174.1"/>
    <property type="molecule type" value="Genomic_DNA"/>
</dbReference>
<evidence type="ECO:0000313" key="3">
    <source>
        <dbReference type="Proteomes" id="UP000887013"/>
    </source>
</evidence>
<comment type="caution">
    <text evidence="2">The sequence shown here is derived from an EMBL/GenBank/DDBJ whole genome shotgun (WGS) entry which is preliminary data.</text>
</comment>
<protein>
    <submittedName>
        <fullName evidence="2">Uncharacterized protein</fullName>
    </submittedName>
</protein>
<proteinExistence type="predicted"/>
<gene>
    <name evidence="2" type="ORF">NPIL_645141</name>
</gene>
<name>A0A8X6IGL0_NEPPI</name>
<dbReference type="Proteomes" id="UP000887013">
    <property type="component" value="Unassembled WGS sequence"/>
</dbReference>
<reference evidence="2" key="1">
    <citation type="submission" date="2020-08" db="EMBL/GenBank/DDBJ databases">
        <title>Multicomponent nature underlies the extraordinary mechanical properties of spider dragline silk.</title>
        <authorList>
            <person name="Kono N."/>
            <person name="Nakamura H."/>
            <person name="Mori M."/>
            <person name="Yoshida Y."/>
            <person name="Ohtoshi R."/>
            <person name="Malay A.D."/>
            <person name="Moran D.A.P."/>
            <person name="Tomita M."/>
            <person name="Numata K."/>
            <person name="Arakawa K."/>
        </authorList>
    </citation>
    <scope>NUCLEOTIDE SEQUENCE</scope>
</reference>
<dbReference type="AlphaFoldDB" id="A0A8X6IGL0"/>